<name>A0A1A9V1Y6_GLOAU</name>
<feature type="region of interest" description="Disordered" evidence="1">
    <location>
        <begin position="34"/>
        <end position="57"/>
    </location>
</feature>
<evidence type="ECO:0000313" key="3">
    <source>
        <dbReference type="Proteomes" id="UP000078200"/>
    </source>
</evidence>
<accession>A0A1A9V1Y6</accession>
<organism evidence="2 3">
    <name type="scientific">Glossina austeni</name>
    <name type="common">Savannah tsetse fly</name>
    <dbReference type="NCBI Taxonomy" id="7395"/>
    <lineage>
        <taxon>Eukaryota</taxon>
        <taxon>Metazoa</taxon>
        <taxon>Ecdysozoa</taxon>
        <taxon>Arthropoda</taxon>
        <taxon>Hexapoda</taxon>
        <taxon>Insecta</taxon>
        <taxon>Pterygota</taxon>
        <taxon>Neoptera</taxon>
        <taxon>Endopterygota</taxon>
        <taxon>Diptera</taxon>
        <taxon>Brachycera</taxon>
        <taxon>Muscomorpha</taxon>
        <taxon>Hippoboscoidea</taxon>
        <taxon>Glossinidae</taxon>
        <taxon>Glossina</taxon>
    </lineage>
</organism>
<dbReference type="VEuPathDB" id="VectorBase:GAUT023204"/>
<evidence type="ECO:0000256" key="1">
    <source>
        <dbReference type="SAM" id="MobiDB-lite"/>
    </source>
</evidence>
<keyword evidence="3" id="KW-1185">Reference proteome</keyword>
<sequence>MYICLIEQNADDIIDIQSFMFVCTHYRKNKAKTPTKTNACRSGTEAAQHRQQRAEGKSLKDTESYSCLYALTLAPWCANGGGGGGGCGGGGDGSVSCCCAFVHFAIQVIPLRKSPVRLTP</sequence>
<dbReference type="AlphaFoldDB" id="A0A1A9V1Y6"/>
<protein>
    <submittedName>
        <fullName evidence="2">Uncharacterized protein</fullName>
    </submittedName>
</protein>
<dbReference type="EnsemblMetazoa" id="GAUT023204-RA">
    <property type="protein sequence ID" value="GAUT023204-PA"/>
    <property type="gene ID" value="GAUT023204"/>
</dbReference>
<reference evidence="2" key="1">
    <citation type="submission" date="2020-05" db="UniProtKB">
        <authorList>
            <consortium name="EnsemblMetazoa"/>
        </authorList>
    </citation>
    <scope>IDENTIFICATION</scope>
    <source>
        <strain evidence="2">TTRI</strain>
    </source>
</reference>
<dbReference type="Proteomes" id="UP000078200">
    <property type="component" value="Unassembled WGS sequence"/>
</dbReference>
<evidence type="ECO:0000313" key="2">
    <source>
        <dbReference type="EnsemblMetazoa" id="GAUT023204-PA"/>
    </source>
</evidence>
<proteinExistence type="predicted"/>